<organism evidence="4 5">
    <name type="scientific">Malassezia cuniculi</name>
    <dbReference type="NCBI Taxonomy" id="948313"/>
    <lineage>
        <taxon>Eukaryota</taxon>
        <taxon>Fungi</taxon>
        <taxon>Dikarya</taxon>
        <taxon>Basidiomycota</taxon>
        <taxon>Ustilaginomycotina</taxon>
        <taxon>Malasseziomycetes</taxon>
        <taxon>Malasseziales</taxon>
        <taxon>Malasseziaceae</taxon>
        <taxon>Malassezia</taxon>
    </lineage>
</organism>
<evidence type="ECO:0000313" key="5">
    <source>
        <dbReference type="Proteomes" id="UP001219933"/>
    </source>
</evidence>
<dbReference type="InterPro" id="IPR011765">
    <property type="entry name" value="Pept_M16_N"/>
</dbReference>
<dbReference type="InterPro" id="IPR007863">
    <property type="entry name" value="Peptidase_M16_C"/>
</dbReference>
<dbReference type="Pfam" id="PF00675">
    <property type="entry name" value="Peptidase_M16"/>
    <property type="match status" value="1"/>
</dbReference>
<dbReference type="Pfam" id="PF05193">
    <property type="entry name" value="Peptidase_M16_C"/>
    <property type="match status" value="1"/>
</dbReference>
<evidence type="ECO:0000259" key="3">
    <source>
        <dbReference type="Pfam" id="PF05193"/>
    </source>
</evidence>
<dbReference type="FunFam" id="3.30.830.10:FF:000031">
    <property type="entry name" value="Putative zinc metalloprotease"/>
    <property type="match status" value="1"/>
</dbReference>
<dbReference type="Proteomes" id="UP001219933">
    <property type="component" value="Chromosome 2"/>
</dbReference>
<evidence type="ECO:0000259" key="2">
    <source>
        <dbReference type="Pfam" id="PF00675"/>
    </source>
</evidence>
<dbReference type="PANTHER" id="PTHR43016:SF16">
    <property type="entry name" value="METALLOPROTEASE, PUTATIVE (AFU_ORTHOLOGUE AFUA_4G07610)-RELATED"/>
    <property type="match status" value="1"/>
</dbReference>
<dbReference type="EMBL" id="CP119878">
    <property type="protein sequence ID" value="WFD34838.1"/>
    <property type="molecule type" value="Genomic_DNA"/>
</dbReference>
<protein>
    <recommendedName>
        <fullName evidence="6">Zinc metalloprotease</fullName>
    </recommendedName>
</protein>
<proteinExistence type="predicted"/>
<accession>A0AAF0EYA3</accession>
<keyword evidence="5" id="KW-1185">Reference proteome</keyword>
<dbReference type="InterPro" id="IPR011249">
    <property type="entry name" value="Metalloenz_LuxS/M16"/>
</dbReference>
<evidence type="ECO:0000256" key="1">
    <source>
        <dbReference type="SAM" id="MobiDB-lite"/>
    </source>
</evidence>
<evidence type="ECO:0000313" key="4">
    <source>
        <dbReference type="EMBL" id="WFD34838.1"/>
    </source>
</evidence>
<dbReference type="Gene3D" id="3.30.830.10">
    <property type="entry name" value="Metalloenzyme, LuxS/M16 peptidase-like"/>
    <property type="match status" value="4"/>
</dbReference>
<dbReference type="SUPFAM" id="SSF63411">
    <property type="entry name" value="LuxS/MPP-like metallohydrolase"/>
    <property type="match status" value="4"/>
</dbReference>
<evidence type="ECO:0008006" key="6">
    <source>
        <dbReference type="Google" id="ProtNLM"/>
    </source>
</evidence>
<feature type="compositionally biased region" description="Low complexity" evidence="1">
    <location>
        <begin position="1058"/>
        <end position="1071"/>
    </location>
</feature>
<dbReference type="AlphaFoldDB" id="A0AAF0EYA3"/>
<feature type="domain" description="Peptidase M16 C-terminal" evidence="3">
    <location>
        <begin position="201"/>
        <end position="405"/>
    </location>
</feature>
<dbReference type="GO" id="GO:0046872">
    <property type="term" value="F:metal ion binding"/>
    <property type="evidence" value="ECO:0007669"/>
    <property type="project" value="InterPro"/>
</dbReference>
<dbReference type="PANTHER" id="PTHR43016">
    <property type="entry name" value="PRESEQUENCE PROTEASE"/>
    <property type="match status" value="1"/>
</dbReference>
<gene>
    <name evidence="4" type="ORF">MCUN1_001682</name>
</gene>
<sequence>MADTPTKYKNFQLHAQVPVPIMPGTVLEKWQSTVTGLTVLWANFESPLLNSYITVASEIFNDSGVPHTLEHLVFLGSEQYPYKGVLDTLANRAFAQGTNAWTANDHTAYTLTTAGSDGFLRMLPIYLDHVFHPTLTASGFATEVYHVNPRFEDAGVVYSEMQGRENSSADRVELKTQRMLYPPTSGYRSETGGLMSALRVLTIDDIRKYHKEYYAPHNVAVVVCGMLERETLLDSLMVTEQRLIDKGHVFGAQGPPGWRRPFLETGSAVPPVIDGSRADIEGVDNADPPTSDPLRRRVFVEFPEADESVGEVQLSWVGPPPEALLDLQAIELLGIYLCDSAVSPVQHEFVERDDPLCTDAYFATTERAGASLLSALFSGVPTSELDELDIKLHKLLLRIVEEGVQMPRMSMLLRRERQRVLSQLETRPADCFSDMLISDFLYAPRDGSRLSESVDEMRRYDQLSLYSADDWANLLRRYFVDSARLVVSARPSAALVQQLRDETVQRVAKRRVELGDAGSKRLAEELSKAQAENDVAIPPQMLEDFAIPKSSTIRWIPVGSALSGKEPVSPCGNAIVRADTELDKKVQAYIDADAHAPPYFMQFDHIQSKFVLITLVMSTASVPQSLRGLLTLYLSTLFSLPVTRDGKELTYEQVVQGLDETLLDYEATMGIGSNFAENVTIEVKVEAALYDKAVAWLRDLLWFSTFSVERIRVAAAKLAQSLPEQKRDGRAVSLALSRALLFEDHDSTCVRNSVISQAEVVPHIVERLRSEPEAVVHEFETIRNTLFRPDNFCVNVAGDILALPAPRTTWLENFVLPEWSSHKPCPVPLSWSRDVRSVLGQQPSKRAALCTLPTIESSFAVFSARGITDYLHEDYAALVVTIAILNAMESFLWRHIRGAGLAYGASIRSDPEAKHIHFMLYRSPDSGKAYEAAREVIRGLAGRNDPGLQIDQTTLDSAKSSLHFSIADAEGTMGAAALESFLDTVVKRVGKGRGRRLLEQASDVTIEDVYRCLNTYVLPIFDANTSVAAVATAPSNLAAIEERLSKAGYELEHWSMPGGDASSSSSEQGSDTSDDESITE</sequence>
<feature type="domain" description="Peptidase M16 N-terminal" evidence="2">
    <location>
        <begin position="61"/>
        <end position="148"/>
    </location>
</feature>
<feature type="region of interest" description="Disordered" evidence="1">
    <location>
        <begin position="1053"/>
        <end position="1080"/>
    </location>
</feature>
<reference evidence="4" key="1">
    <citation type="submission" date="2023-03" db="EMBL/GenBank/DDBJ databases">
        <title>Mating type loci evolution in Malassezia.</title>
        <authorList>
            <person name="Coelho M.A."/>
        </authorList>
    </citation>
    <scope>NUCLEOTIDE SEQUENCE</scope>
    <source>
        <strain evidence="4">CBS 11721</strain>
    </source>
</reference>
<name>A0AAF0EYA3_9BASI</name>
<dbReference type="FunFam" id="3.30.830.10:FF:000015">
    <property type="entry name" value="Putative zinc metalloprotease"/>
    <property type="match status" value="1"/>
</dbReference>